<dbReference type="AlphaFoldDB" id="A0A518DVZ2"/>
<evidence type="ECO:0000313" key="2">
    <source>
        <dbReference type="Proteomes" id="UP000317648"/>
    </source>
</evidence>
<dbReference type="EMBL" id="CP036433">
    <property type="protein sequence ID" value="QDU95993.1"/>
    <property type="molecule type" value="Genomic_DNA"/>
</dbReference>
<dbReference type="Proteomes" id="UP000317648">
    <property type="component" value="Chromosome"/>
</dbReference>
<dbReference type="KEGG" id="lcre:Pla8534_38120"/>
<gene>
    <name evidence="1" type="ORF">Pla8534_38120</name>
</gene>
<evidence type="ECO:0000313" key="1">
    <source>
        <dbReference type="EMBL" id="QDU95993.1"/>
    </source>
</evidence>
<proteinExistence type="predicted"/>
<keyword evidence="2" id="KW-1185">Reference proteome</keyword>
<dbReference type="RefSeq" id="WP_145054670.1">
    <property type="nucleotide sequence ID" value="NZ_CP036433.1"/>
</dbReference>
<organism evidence="1 2">
    <name type="scientific">Lignipirellula cremea</name>
    <dbReference type="NCBI Taxonomy" id="2528010"/>
    <lineage>
        <taxon>Bacteria</taxon>
        <taxon>Pseudomonadati</taxon>
        <taxon>Planctomycetota</taxon>
        <taxon>Planctomycetia</taxon>
        <taxon>Pirellulales</taxon>
        <taxon>Pirellulaceae</taxon>
        <taxon>Lignipirellula</taxon>
    </lineage>
</organism>
<protein>
    <submittedName>
        <fullName evidence="1">Uncharacterized protein</fullName>
    </submittedName>
</protein>
<accession>A0A518DVZ2</accession>
<sequence length="99" mass="11444">MKVKEGGFEFQEEAEGWGVFYRRKRIGEIVGMKEPSGRHCFRLGCDTRKEPRTYRGKVKAAEALLSLSQLQREAAKKKWSPEMLILSAWDNRPRVSESV</sequence>
<name>A0A518DVZ2_9BACT</name>
<reference evidence="1 2" key="1">
    <citation type="submission" date="2019-02" db="EMBL/GenBank/DDBJ databases">
        <title>Deep-cultivation of Planctomycetes and their phenomic and genomic characterization uncovers novel biology.</title>
        <authorList>
            <person name="Wiegand S."/>
            <person name="Jogler M."/>
            <person name="Boedeker C."/>
            <person name="Pinto D."/>
            <person name="Vollmers J."/>
            <person name="Rivas-Marin E."/>
            <person name="Kohn T."/>
            <person name="Peeters S.H."/>
            <person name="Heuer A."/>
            <person name="Rast P."/>
            <person name="Oberbeckmann S."/>
            <person name="Bunk B."/>
            <person name="Jeske O."/>
            <person name="Meyerdierks A."/>
            <person name="Storesund J.E."/>
            <person name="Kallscheuer N."/>
            <person name="Luecker S."/>
            <person name="Lage O.M."/>
            <person name="Pohl T."/>
            <person name="Merkel B.J."/>
            <person name="Hornburger P."/>
            <person name="Mueller R.-W."/>
            <person name="Bruemmer F."/>
            <person name="Labrenz M."/>
            <person name="Spormann A.M."/>
            <person name="Op den Camp H."/>
            <person name="Overmann J."/>
            <person name="Amann R."/>
            <person name="Jetten M.S.M."/>
            <person name="Mascher T."/>
            <person name="Medema M.H."/>
            <person name="Devos D.P."/>
            <person name="Kaster A.-K."/>
            <person name="Ovreas L."/>
            <person name="Rohde M."/>
            <person name="Galperin M.Y."/>
            <person name="Jogler C."/>
        </authorList>
    </citation>
    <scope>NUCLEOTIDE SEQUENCE [LARGE SCALE GENOMIC DNA]</scope>
    <source>
        <strain evidence="1 2">Pla85_3_4</strain>
    </source>
</reference>